<sequence length="149" mass="17098">MLADNVKMQAEAPDWQQHIISLDDAIPSWQRVSTRDLLPHLPHSDRCKPHGGALLKRRAERESELPRVSFKIPTCPHRMLGHLLHQIEPLHSVRVESAKELHERAFTKTSKCRSQRHLSHQTELLHNVRGGSGNELLNTETNKLPFTHV</sequence>
<dbReference type="AlphaFoldDB" id="A0A8S0X5K8"/>
<feature type="region of interest" description="Disordered" evidence="1">
    <location>
        <begin position="129"/>
        <end position="149"/>
    </location>
</feature>
<dbReference type="EMBL" id="CACVBS010000063">
    <property type="protein sequence ID" value="CAA7267822.1"/>
    <property type="molecule type" value="Genomic_DNA"/>
</dbReference>
<comment type="caution">
    <text evidence="2">The sequence shown here is derived from an EMBL/GenBank/DDBJ whole genome shotgun (WGS) entry which is preliminary data.</text>
</comment>
<organism evidence="2 3">
    <name type="scientific">Cyclocybe aegerita</name>
    <name type="common">Black poplar mushroom</name>
    <name type="synonym">Agrocybe aegerita</name>
    <dbReference type="NCBI Taxonomy" id="1973307"/>
    <lineage>
        <taxon>Eukaryota</taxon>
        <taxon>Fungi</taxon>
        <taxon>Dikarya</taxon>
        <taxon>Basidiomycota</taxon>
        <taxon>Agaricomycotina</taxon>
        <taxon>Agaricomycetes</taxon>
        <taxon>Agaricomycetidae</taxon>
        <taxon>Agaricales</taxon>
        <taxon>Agaricineae</taxon>
        <taxon>Bolbitiaceae</taxon>
        <taxon>Cyclocybe</taxon>
    </lineage>
</organism>
<keyword evidence="3" id="KW-1185">Reference proteome</keyword>
<reference evidence="2 3" key="1">
    <citation type="submission" date="2020-01" db="EMBL/GenBank/DDBJ databases">
        <authorList>
            <person name="Gupta K D."/>
        </authorList>
    </citation>
    <scope>NUCLEOTIDE SEQUENCE [LARGE SCALE GENOMIC DNA]</scope>
</reference>
<evidence type="ECO:0000256" key="1">
    <source>
        <dbReference type="SAM" id="MobiDB-lite"/>
    </source>
</evidence>
<feature type="compositionally biased region" description="Polar residues" evidence="1">
    <location>
        <begin position="135"/>
        <end position="149"/>
    </location>
</feature>
<accession>A0A8S0X5K8</accession>
<protein>
    <submittedName>
        <fullName evidence="2">Uncharacterized protein</fullName>
    </submittedName>
</protein>
<gene>
    <name evidence="2" type="ORF">AAE3_LOCUS10045</name>
</gene>
<name>A0A8S0X5K8_CYCAE</name>
<evidence type="ECO:0000313" key="2">
    <source>
        <dbReference type="EMBL" id="CAA7267822.1"/>
    </source>
</evidence>
<proteinExistence type="predicted"/>
<evidence type="ECO:0000313" key="3">
    <source>
        <dbReference type="Proteomes" id="UP000467700"/>
    </source>
</evidence>
<dbReference type="Proteomes" id="UP000467700">
    <property type="component" value="Unassembled WGS sequence"/>
</dbReference>